<evidence type="ECO:0000313" key="1">
    <source>
        <dbReference type="EMBL" id="KAB1437543.1"/>
    </source>
</evidence>
<evidence type="ECO:0008006" key="3">
    <source>
        <dbReference type="Google" id="ProtNLM"/>
    </source>
</evidence>
<name>A0A7V7QJ05_9FIRM</name>
<proteinExistence type="predicted"/>
<gene>
    <name evidence="1" type="ORF">F7O84_08010</name>
</gene>
<dbReference type="EMBL" id="WAGX01000005">
    <property type="protein sequence ID" value="KAB1437543.1"/>
    <property type="molecule type" value="Genomic_DNA"/>
</dbReference>
<accession>A0A7V7QJ05</accession>
<reference evidence="1 2" key="1">
    <citation type="submission" date="2019-09" db="EMBL/GenBank/DDBJ databases">
        <authorList>
            <person name="Valk L.C."/>
        </authorList>
    </citation>
    <scope>NUCLEOTIDE SEQUENCE [LARGE SCALE GENOMIC DNA]</scope>
    <source>
        <strain evidence="1">GalUA</strain>
    </source>
</reference>
<reference evidence="1 2" key="2">
    <citation type="submission" date="2020-02" db="EMBL/GenBank/DDBJ databases">
        <title>Candidatus Galacturonibacter soehngenii shows hetero-acetogenic catabolism of galacturonic acid but lacks a canonical carbon monoxide dehydrogenase/acetyl-CoA synthase complex.</title>
        <authorList>
            <person name="Diender M."/>
            <person name="Stouten G.R."/>
            <person name="Petersen J.F."/>
            <person name="Nielsen P.H."/>
            <person name="Dueholm M.S."/>
            <person name="Pronk J.T."/>
            <person name="Van Loosdrecht M.C.M."/>
        </authorList>
    </citation>
    <scope>NUCLEOTIDE SEQUENCE [LARGE SCALE GENOMIC DNA]</scope>
    <source>
        <strain evidence="1">GalUA</strain>
    </source>
</reference>
<dbReference type="Proteomes" id="UP000461768">
    <property type="component" value="Unassembled WGS sequence"/>
</dbReference>
<evidence type="ECO:0000313" key="2">
    <source>
        <dbReference type="Proteomes" id="UP000461768"/>
    </source>
</evidence>
<sequence length="256" mass="27185">METTNNGVITALCQDIYNVQPFNSNATVLDNHINTVASDVKLGHIKIGTGFDMIDELVNVKIADNLSTDDSDTALSAKMGKELNESKASKNHASTEMTYGIGSDTSFGHVKLSDDYTSSSGAAMAGVGASSKAVCDAYNELNTNLDNLKSDVNTLKGKFGSQQIGIKSFRYLNFSGIFSCIITIDGVNGQSYGSFIANGYGIGSNRMHVAKLQAGSPVTCTILEDREAIYVSNQSGSESTISIFMLYGALPEFTTS</sequence>
<keyword evidence="2" id="KW-1185">Reference proteome</keyword>
<protein>
    <recommendedName>
        <fullName evidence="3">Tail fiber domain-containing protein</fullName>
    </recommendedName>
</protein>
<dbReference type="OrthoDB" id="2081999at2"/>
<organism evidence="1 2">
    <name type="scientific">Candidatus Galacturonatibacter soehngenii</name>
    <dbReference type="NCBI Taxonomy" id="2307010"/>
    <lineage>
        <taxon>Bacteria</taxon>
        <taxon>Bacillati</taxon>
        <taxon>Bacillota</taxon>
        <taxon>Clostridia</taxon>
        <taxon>Lachnospirales</taxon>
        <taxon>Lachnospiraceae</taxon>
        <taxon>Candidatus Galacturonatibacter</taxon>
    </lineage>
</organism>
<dbReference type="AlphaFoldDB" id="A0A7V7QJ05"/>
<comment type="caution">
    <text evidence="1">The sequence shown here is derived from an EMBL/GenBank/DDBJ whole genome shotgun (WGS) entry which is preliminary data.</text>
</comment>
<dbReference type="RefSeq" id="WP_151144004.1">
    <property type="nucleotide sequence ID" value="NZ_WAGX01000005.1"/>
</dbReference>